<feature type="chain" id="PRO_5047144211" evidence="4">
    <location>
        <begin position="33"/>
        <end position="366"/>
    </location>
</feature>
<dbReference type="Pfam" id="PF13407">
    <property type="entry name" value="Peripla_BP_4"/>
    <property type="match status" value="1"/>
</dbReference>
<dbReference type="SUPFAM" id="SSF53822">
    <property type="entry name" value="Periplasmic binding protein-like I"/>
    <property type="match status" value="1"/>
</dbReference>
<keyword evidence="7" id="KW-1185">Reference proteome</keyword>
<dbReference type="Gene3D" id="3.40.50.2300">
    <property type="match status" value="2"/>
</dbReference>
<dbReference type="CDD" id="cd01536">
    <property type="entry name" value="PBP1_ABC_sugar_binding-like"/>
    <property type="match status" value="1"/>
</dbReference>
<dbReference type="EMBL" id="JBFSHR010000006">
    <property type="protein sequence ID" value="MEX6428805.1"/>
    <property type="molecule type" value="Genomic_DNA"/>
</dbReference>
<name>A0ABV3XZX3_9ACTN</name>
<feature type="signal peptide" evidence="4">
    <location>
        <begin position="1"/>
        <end position="32"/>
    </location>
</feature>
<dbReference type="Proteomes" id="UP001560267">
    <property type="component" value="Unassembled WGS sequence"/>
</dbReference>
<dbReference type="PANTHER" id="PTHR46847">
    <property type="entry name" value="D-ALLOSE-BINDING PERIPLASMIC PROTEIN-RELATED"/>
    <property type="match status" value="1"/>
</dbReference>
<keyword evidence="3 4" id="KW-0732">Signal</keyword>
<protein>
    <submittedName>
        <fullName evidence="6">Sugar ABC transporter substrate-binding protein</fullName>
    </submittedName>
</protein>
<evidence type="ECO:0000313" key="7">
    <source>
        <dbReference type="Proteomes" id="UP001560267"/>
    </source>
</evidence>
<evidence type="ECO:0000256" key="3">
    <source>
        <dbReference type="ARBA" id="ARBA00022729"/>
    </source>
</evidence>
<comment type="caution">
    <text evidence="6">The sequence shown here is derived from an EMBL/GenBank/DDBJ whole genome shotgun (WGS) entry which is preliminary data.</text>
</comment>
<proteinExistence type="inferred from homology"/>
<organism evidence="6 7">
    <name type="scientific">Ferrimicrobium acidiphilum</name>
    <dbReference type="NCBI Taxonomy" id="121039"/>
    <lineage>
        <taxon>Bacteria</taxon>
        <taxon>Bacillati</taxon>
        <taxon>Actinomycetota</taxon>
        <taxon>Acidimicrobiia</taxon>
        <taxon>Acidimicrobiales</taxon>
        <taxon>Acidimicrobiaceae</taxon>
        <taxon>Ferrimicrobium</taxon>
    </lineage>
</organism>
<accession>A0ABV3XZX3</accession>
<evidence type="ECO:0000256" key="4">
    <source>
        <dbReference type="SAM" id="SignalP"/>
    </source>
</evidence>
<feature type="domain" description="Periplasmic binding protein" evidence="5">
    <location>
        <begin position="52"/>
        <end position="315"/>
    </location>
</feature>
<comment type="subcellular location">
    <subcellularLocation>
        <location evidence="1">Cell envelope</location>
    </subcellularLocation>
</comment>
<evidence type="ECO:0000313" key="6">
    <source>
        <dbReference type="EMBL" id="MEX6428805.1"/>
    </source>
</evidence>
<evidence type="ECO:0000256" key="1">
    <source>
        <dbReference type="ARBA" id="ARBA00004196"/>
    </source>
</evidence>
<dbReference type="PANTHER" id="PTHR46847:SF1">
    <property type="entry name" value="D-ALLOSE-BINDING PERIPLASMIC PROTEIN-RELATED"/>
    <property type="match status" value="1"/>
</dbReference>
<dbReference type="InterPro" id="IPR025997">
    <property type="entry name" value="SBP_2_dom"/>
</dbReference>
<reference evidence="6 7" key="1">
    <citation type="submission" date="2024-07" db="EMBL/GenBank/DDBJ databases">
        <title>Draft Genome Sequence of Ferrimicrobium acidiphilum Strain YE2023, Isolated from a Pulp of Bioleach Reactor.</title>
        <authorList>
            <person name="Elkina Y.A."/>
            <person name="Bulaeva A.G."/>
            <person name="Beletsky A.V."/>
            <person name="Mardanov A.V."/>
        </authorList>
    </citation>
    <scope>NUCLEOTIDE SEQUENCE [LARGE SCALE GENOMIC DNA]</scope>
    <source>
        <strain evidence="6 7">YE2023</strain>
    </source>
</reference>
<dbReference type="InterPro" id="IPR028082">
    <property type="entry name" value="Peripla_BP_I"/>
</dbReference>
<gene>
    <name evidence="6" type="ORF">AB6A68_02990</name>
</gene>
<sequence length="366" mass="38369">MRSNEFGSRKGRVPRRWGARLMLVGASMALLAACGSTTSSSAKAPAAKKLVYFIYNGPTPPYFAPMAQAIADVSKYYPTLDIKTINAGGSATNEASDVSEALGAGAKGIILNTISETDTTAAAQAMSQHVPVITIDRDVSTPSARVAFIGDNDFTLGKDMTTYAISQLKARHIPTPWNVVVLQGTLGASVSIGREKGTMAALQPYISSGKARVILNQSGNFSTSTAQGIMDTELAKTTNIQLVAAANDAMALGAIAALESHGITPGKKILVTGADAQPQSLVDVANGTQIDTVTHSPFIEAYWAVEAMWNYLYHKTLPPASKFPGGKVLIPMHLVTKANVSTIGPWGTPSVVPPLPYGVSTSHKVP</sequence>
<dbReference type="PROSITE" id="PS51257">
    <property type="entry name" value="PROKAR_LIPOPROTEIN"/>
    <property type="match status" value="1"/>
</dbReference>
<comment type="similarity">
    <text evidence="2">Belongs to the bacterial solute-binding protein 2 family.</text>
</comment>
<evidence type="ECO:0000256" key="2">
    <source>
        <dbReference type="ARBA" id="ARBA00007639"/>
    </source>
</evidence>
<evidence type="ECO:0000259" key="5">
    <source>
        <dbReference type="Pfam" id="PF13407"/>
    </source>
</evidence>